<proteinExistence type="predicted"/>
<reference evidence="2 3" key="1">
    <citation type="submission" date="2019-12" db="EMBL/GenBank/DDBJ databases">
        <title>Draft genome sequencing of Halomonas alimentaria DSM 15356.</title>
        <authorList>
            <person name="Pandiyan K."/>
            <person name="Kushwaha P."/>
            <person name="Gowdham M."/>
            <person name="Chakdar H."/>
            <person name="Singh A."/>
            <person name="Kumar M."/>
            <person name="Saxena A.K."/>
        </authorList>
    </citation>
    <scope>NUCLEOTIDE SEQUENCE [LARGE SCALE GENOMIC DNA]</scope>
    <source>
        <strain evidence="2 3">DSM 15356</strain>
    </source>
</reference>
<accession>A0A7X5AQ19</accession>
<dbReference type="RefSeq" id="WP_161430847.1">
    <property type="nucleotide sequence ID" value="NZ_WUTT01000001.1"/>
</dbReference>
<dbReference type="InterPro" id="IPR038695">
    <property type="entry name" value="Saro_0823-like_sf"/>
</dbReference>
<evidence type="ECO:0000313" key="2">
    <source>
        <dbReference type="EMBL" id="NAW33651.1"/>
    </source>
</evidence>
<evidence type="ECO:0000313" key="3">
    <source>
        <dbReference type="Proteomes" id="UP000487929"/>
    </source>
</evidence>
<keyword evidence="3" id="KW-1185">Reference proteome</keyword>
<organism evidence="2 3">
    <name type="scientific">Halomonas alimentaria</name>
    <dbReference type="NCBI Taxonomy" id="147248"/>
    <lineage>
        <taxon>Bacteria</taxon>
        <taxon>Pseudomonadati</taxon>
        <taxon>Pseudomonadota</taxon>
        <taxon>Gammaproteobacteria</taxon>
        <taxon>Oceanospirillales</taxon>
        <taxon>Halomonadaceae</taxon>
        <taxon>Halomonas</taxon>
    </lineage>
</organism>
<dbReference type="OrthoDB" id="5526466at2"/>
<feature type="chain" id="PRO_5030849420" evidence="1">
    <location>
        <begin position="24"/>
        <end position="162"/>
    </location>
</feature>
<sequence>MKHLLHAAILALGSLALPAASLAQEPAEHLPLAVHGDSGQHDFRVEVADEPAERSRGLMGREHLAADAGMLFLYPDDQAGGSGFWMYRTLIPLDIAFIDGEGRIVSTHTMQPCGSGDAADCAVTRPGVSYRAALEVNAGTFEALDIEVGNCVTWPGAESRCD</sequence>
<dbReference type="InterPro" id="IPR003795">
    <property type="entry name" value="DUF192"/>
</dbReference>
<dbReference type="AlphaFoldDB" id="A0A7X5AQ19"/>
<dbReference type="Proteomes" id="UP000487929">
    <property type="component" value="Unassembled WGS sequence"/>
</dbReference>
<evidence type="ECO:0000256" key="1">
    <source>
        <dbReference type="SAM" id="SignalP"/>
    </source>
</evidence>
<dbReference type="EMBL" id="WUTT01000001">
    <property type="protein sequence ID" value="NAW33651.1"/>
    <property type="molecule type" value="Genomic_DNA"/>
</dbReference>
<protein>
    <submittedName>
        <fullName evidence="2">DUF192 domain-containing protein</fullName>
    </submittedName>
</protein>
<dbReference type="Gene3D" id="2.60.120.1140">
    <property type="entry name" value="Protein of unknown function DUF192"/>
    <property type="match status" value="1"/>
</dbReference>
<feature type="signal peptide" evidence="1">
    <location>
        <begin position="1"/>
        <end position="23"/>
    </location>
</feature>
<keyword evidence="1" id="KW-0732">Signal</keyword>
<dbReference type="Pfam" id="PF02643">
    <property type="entry name" value="DUF192"/>
    <property type="match status" value="1"/>
</dbReference>
<dbReference type="PANTHER" id="PTHR37953">
    <property type="entry name" value="UPF0127 PROTEIN MJ1496"/>
    <property type="match status" value="1"/>
</dbReference>
<name>A0A7X5AQ19_9GAMM</name>
<gene>
    <name evidence="2" type="ORF">GRB96_04335</name>
</gene>
<dbReference type="PANTHER" id="PTHR37953:SF1">
    <property type="entry name" value="UPF0127 PROTEIN MJ1496"/>
    <property type="match status" value="1"/>
</dbReference>
<comment type="caution">
    <text evidence="2">The sequence shown here is derived from an EMBL/GenBank/DDBJ whole genome shotgun (WGS) entry which is preliminary data.</text>
</comment>